<protein>
    <submittedName>
        <fullName evidence="1">Uncharacterized protein</fullName>
    </submittedName>
</protein>
<name>A0A645I7X8_9ZZZZ</name>
<comment type="caution">
    <text evidence="1">The sequence shown here is derived from an EMBL/GenBank/DDBJ whole genome shotgun (WGS) entry which is preliminary data.</text>
</comment>
<evidence type="ECO:0000313" key="1">
    <source>
        <dbReference type="EMBL" id="MPN47240.1"/>
    </source>
</evidence>
<reference evidence="1" key="1">
    <citation type="submission" date="2019-08" db="EMBL/GenBank/DDBJ databases">
        <authorList>
            <person name="Kucharzyk K."/>
            <person name="Murdoch R.W."/>
            <person name="Higgins S."/>
            <person name="Loffler F."/>
        </authorList>
    </citation>
    <scope>NUCLEOTIDE SEQUENCE</scope>
</reference>
<dbReference type="AlphaFoldDB" id="A0A645I7X8"/>
<sequence>MKKTLIIFFIIAVATSCMKDNGGSTPVVDDGTLETAKVPLTFKWQTDKNVTLNVAGYNTQLTINELLTINTESGTNLYSVYYPINRTSSISLRVPIGVTKLIVKYGTIEKSVDIVNNSSSFNFVVPDEE</sequence>
<proteinExistence type="predicted"/>
<gene>
    <name evidence="1" type="ORF">SDC9_194841</name>
</gene>
<organism evidence="1">
    <name type="scientific">bioreactor metagenome</name>
    <dbReference type="NCBI Taxonomy" id="1076179"/>
    <lineage>
        <taxon>unclassified sequences</taxon>
        <taxon>metagenomes</taxon>
        <taxon>ecological metagenomes</taxon>
    </lineage>
</organism>
<dbReference type="PROSITE" id="PS51257">
    <property type="entry name" value="PROKAR_LIPOPROTEIN"/>
    <property type="match status" value="1"/>
</dbReference>
<accession>A0A645I7X8</accession>
<dbReference type="EMBL" id="VSSQ01108590">
    <property type="protein sequence ID" value="MPN47240.1"/>
    <property type="molecule type" value="Genomic_DNA"/>
</dbReference>